<evidence type="ECO:0000256" key="5">
    <source>
        <dbReference type="ARBA" id="ARBA00022989"/>
    </source>
</evidence>
<keyword evidence="10" id="KW-1185">Reference proteome</keyword>
<organism evidence="9 10">
    <name type="scientific">Cetobacterium ceti</name>
    <dbReference type="NCBI Taxonomy" id="180163"/>
    <lineage>
        <taxon>Bacteria</taxon>
        <taxon>Fusobacteriati</taxon>
        <taxon>Fusobacteriota</taxon>
        <taxon>Fusobacteriia</taxon>
        <taxon>Fusobacteriales</taxon>
        <taxon>Fusobacteriaceae</taxon>
        <taxon>Cetobacterium</taxon>
    </lineage>
</organism>
<evidence type="ECO:0000313" key="10">
    <source>
        <dbReference type="Proteomes" id="UP000191153"/>
    </source>
</evidence>
<evidence type="ECO:0000256" key="6">
    <source>
        <dbReference type="ARBA" id="ARBA00023136"/>
    </source>
</evidence>
<feature type="transmembrane region" description="Helical" evidence="8">
    <location>
        <begin position="12"/>
        <end position="30"/>
    </location>
</feature>
<feature type="transmembrane region" description="Helical" evidence="8">
    <location>
        <begin position="42"/>
        <end position="64"/>
    </location>
</feature>
<feature type="binding site" evidence="7">
    <location>
        <position position="63"/>
    </location>
    <ligand>
        <name>Zn(2+)</name>
        <dbReference type="ChEBI" id="CHEBI:29105"/>
    </ligand>
</feature>
<keyword evidence="4 8" id="KW-0812">Transmembrane</keyword>
<dbReference type="Pfam" id="PF03006">
    <property type="entry name" value="HlyIII"/>
    <property type="match status" value="1"/>
</dbReference>
<dbReference type="OrthoDB" id="9813689at2"/>
<feature type="binding site" evidence="7">
    <location>
        <position position="185"/>
    </location>
    <ligand>
        <name>Zn(2+)</name>
        <dbReference type="ChEBI" id="CHEBI:29105"/>
    </ligand>
</feature>
<feature type="transmembrane region" description="Helical" evidence="8">
    <location>
        <begin position="101"/>
        <end position="123"/>
    </location>
</feature>
<gene>
    <name evidence="9" type="ORF">SAMN02745174_00295</name>
</gene>
<dbReference type="InterPro" id="IPR005744">
    <property type="entry name" value="Hy-lIII"/>
</dbReference>
<evidence type="ECO:0000256" key="4">
    <source>
        <dbReference type="ARBA" id="ARBA00022692"/>
    </source>
</evidence>
<keyword evidence="6 8" id="KW-0472">Membrane</keyword>
<keyword evidence="7" id="KW-0479">Metal-binding</keyword>
<dbReference type="GO" id="GO:0005886">
    <property type="term" value="C:plasma membrane"/>
    <property type="evidence" value="ECO:0007669"/>
    <property type="project" value="UniProtKB-SubCell"/>
</dbReference>
<dbReference type="STRING" id="180163.SAMN02745174_00295"/>
<dbReference type="NCBIfam" id="TIGR01065">
    <property type="entry name" value="hlyIII"/>
    <property type="match status" value="1"/>
</dbReference>
<dbReference type="PANTHER" id="PTHR20855">
    <property type="entry name" value="ADIPOR/PROGESTIN RECEPTOR-RELATED"/>
    <property type="match status" value="1"/>
</dbReference>
<evidence type="ECO:0000256" key="2">
    <source>
        <dbReference type="ARBA" id="ARBA00008488"/>
    </source>
</evidence>
<dbReference type="AlphaFoldDB" id="A0A1T4K4F2"/>
<name>A0A1T4K4F2_9FUSO</name>
<keyword evidence="5 8" id="KW-1133">Transmembrane helix</keyword>
<feature type="transmembrane region" description="Helical" evidence="8">
    <location>
        <begin position="130"/>
        <end position="147"/>
    </location>
</feature>
<dbReference type="PANTHER" id="PTHR20855:SF3">
    <property type="entry name" value="LD03007P"/>
    <property type="match status" value="1"/>
</dbReference>
<dbReference type="GO" id="GO:0046872">
    <property type="term" value="F:metal ion binding"/>
    <property type="evidence" value="ECO:0007669"/>
    <property type="project" value="UniProtKB-KW"/>
</dbReference>
<keyword evidence="7" id="KW-0862">Zinc</keyword>
<evidence type="ECO:0000256" key="3">
    <source>
        <dbReference type="ARBA" id="ARBA00022475"/>
    </source>
</evidence>
<dbReference type="Proteomes" id="UP000191153">
    <property type="component" value="Unassembled WGS sequence"/>
</dbReference>
<feature type="transmembrane region" description="Helical" evidence="8">
    <location>
        <begin position="187"/>
        <end position="206"/>
    </location>
</feature>
<dbReference type="EMBL" id="FUWX01000004">
    <property type="protein sequence ID" value="SJZ37320.1"/>
    <property type="molecule type" value="Genomic_DNA"/>
</dbReference>
<evidence type="ECO:0000256" key="1">
    <source>
        <dbReference type="ARBA" id="ARBA00004651"/>
    </source>
</evidence>
<feature type="transmembrane region" description="Helical" evidence="8">
    <location>
        <begin position="76"/>
        <end position="95"/>
    </location>
</feature>
<proteinExistence type="inferred from homology"/>
<dbReference type="GO" id="GO:0140911">
    <property type="term" value="F:pore-forming activity"/>
    <property type="evidence" value="ECO:0007669"/>
    <property type="project" value="InterPro"/>
</dbReference>
<accession>A0A1T4K4F2</accession>
<evidence type="ECO:0000256" key="8">
    <source>
        <dbReference type="SAM" id="Phobius"/>
    </source>
</evidence>
<dbReference type="RefSeq" id="WP_078692836.1">
    <property type="nucleotide sequence ID" value="NZ_FUWX01000004.1"/>
</dbReference>
<evidence type="ECO:0000256" key="7">
    <source>
        <dbReference type="PIRSR" id="PIRSR604254-1"/>
    </source>
</evidence>
<sequence length="207" mass="23513">MNYDKLEEYVNSMTHYGGAVLSVVGLIILIHRAMETKSIPDMVGVVIFGLALILLYTMSGTYHILNKGKIKNLFRILDHSAIYILISASYTPYLLSAMDGLNRWVIFGIQWGMTLLGIVFKIFYTGRFKALSTIIYLVMGWMVLFVFKDLKEALSNLSMGYLIAGGVLYSLGVIFYAMKKMRFSHAIWHLFVIGGSFCNYMSVYYLI</sequence>
<dbReference type="InterPro" id="IPR004254">
    <property type="entry name" value="AdipoR/HlyIII-related"/>
</dbReference>
<comment type="similarity">
    <text evidence="2">Belongs to the UPF0073 (Hly-III) family.</text>
</comment>
<feature type="transmembrane region" description="Helical" evidence="8">
    <location>
        <begin position="159"/>
        <end position="178"/>
    </location>
</feature>
<evidence type="ECO:0000313" key="9">
    <source>
        <dbReference type="EMBL" id="SJZ37320.1"/>
    </source>
</evidence>
<keyword evidence="3" id="KW-1003">Cell membrane</keyword>
<reference evidence="9 10" key="1">
    <citation type="submission" date="2017-02" db="EMBL/GenBank/DDBJ databases">
        <authorList>
            <person name="Peterson S.W."/>
        </authorList>
    </citation>
    <scope>NUCLEOTIDE SEQUENCE [LARGE SCALE GENOMIC DNA]</scope>
    <source>
        <strain evidence="9 10">ATCC 700028</strain>
    </source>
</reference>
<feature type="binding site" evidence="7">
    <location>
        <position position="189"/>
    </location>
    <ligand>
        <name>Zn(2+)</name>
        <dbReference type="ChEBI" id="CHEBI:29105"/>
    </ligand>
</feature>
<comment type="subcellular location">
    <subcellularLocation>
        <location evidence="1">Cell membrane</location>
        <topology evidence="1">Multi-pass membrane protein</topology>
    </subcellularLocation>
</comment>
<protein>
    <submittedName>
        <fullName evidence="9">Hemolysin III</fullName>
    </submittedName>
</protein>